<comment type="catalytic activity">
    <reaction evidence="1">
        <text>S-ubiquitinyl-[E2 ubiquitin-conjugating enzyme]-L-cysteine + [acceptor protein]-L-lysine = [E2 ubiquitin-conjugating enzyme]-L-cysteine + N(6)-ubiquitinyl-[acceptor protein]-L-lysine.</text>
        <dbReference type="EC" id="2.3.2.27"/>
    </reaction>
</comment>
<keyword evidence="4" id="KW-0479">Metal-binding</keyword>
<proteinExistence type="predicted"/>
<dbReference type="PROSITE" id="PS50089">
    <property type="entry name" value="ZF_RING_2"/>
    <property type="match status" value="1"/>
</dbReference>
<dbReference type="GO" id="GO:0008270">
    <property type="term" value="F:zinc ion binding"/>
    <property type="evidence" value="ECO:0007669"/>
    <property type="project" value="UniProtKB-KW"/>
</dbReference>
<dbReference type="SUPFAM" id="SSF57850">
    <property type="entry name" value="RING/U-box"/>
    <property type="match status" value="1"/>
</dbReference>
<evidence type="ECO:0000256" key="1">
    <source>
        <dbReference type="ARBA" id="ARBA00000900"/>
    </source>
</evidence>
<dbReference type="GO" id="GO:0061630">
    <property type="term" value="F:ubiquitin protein ligase activity"/>
    <property type="evidence" value="ECO:0007669"/>
    <property type="project" value="UniProtKB-EC"/>
</dbReference>
<keyword evidence="6" id="KW-0833">Ubl conjugation pathway</keyword>
<reference evidence="11" key="2">
    <citation type="journal article" date="2015" name="Data Brief">
        <title>Shoot transcriptome of the giant reed, Arundo donax.</title>
        <authorList>
            <person name="Barrero R.A."/>
            <person name="Guerrero F.D."/>
            <person name="Moolhuijzen P."/>
            <person name="Goolsby J.A."/>
            <person name="Tidwell J."/>
            <person name="Bellgard S.E."/>
            <person name="Bellgard M.I."/>
        </authorList>
    </citation>
    <scope>NUCLEOTIDE SEQUENCE</scope>
    <source>
        <tissue evidence="11">Shoot tissue taken approximately 20 cm above the soil surface</tissue>
    </source>
</reference>
<keyword evidence="3" id="KW-0808">Transferase</keyword>
<feature type="domain" description="RING-type" evidence="10">
    <location>
        <begin position="200"/>
        <end position="241"/>
    </location>
</feature>
<dbReference type="AlphaFoldDB" id="A0A0A9DV19"/>
<evidence type="ECO:0000256" key="7">
    <source>
        <dbReference type="ARBA" id="ARBA00022833"/>
    </source>
</evidence>
<sequence length="341" mass="35833">MSSSSSSFAAAAARPALLRYYCHQCDRTVFIAPPPSPDADIFCPLCAGGFIEELPPTDPTPAPAPAPAPAPHPSFLFASPSFELRHPSDLSAFFGPPSPGPAPAGFDTSNFLHDHFGGLLSSGATIQIVIEGGGAPTLAPGFSLADYFMGSSGLEQLIQQLAENDPSRYGTPPAAKSAVAALPDVAVSADMMQADGGAQCAVCMDDFQLGAAAKQLPCKHIFHKDCILPWLDLHSSCPVCRFELPTDDPDYQHQHQHLRASSPFPSPAPAATSASPRVAERRFRISLPWSLRAAFGGAQAESSNLTTQTQEEMRTDDAPSDGNNNNNNSGGGPQSGYDDLD</sequence>
<dbReference type="CDD" id="cd16667">
    <property type="entry name" value="RING-H2_RNF126-like"/>
    <property type="match status" value="1"/>
</dbReference>
<evidence type="ECO:0000256" key="5">
    <source>
        <dbReference type="ARBA" id="ARBA00022771"/>
    </source>
</evidence>
<dbReference type="Pfam" id="PF14369">
    <property type="entry name" value="Zn_ribbon_19"/>
    <property type="match status" value="1"/>
</dbReference>
<feature type="region of interest" description="Disordered" evidence="9">
    <location>
        <begin position="251"/>
        <end position="277"/>
    </location>
</feature>
<dbReference type="EC" id="2.3.2.27" evidence="2"/>
<dbReference type="FunFam" id="3.30.40.10:FF:000022">
    <property type="entry name" value="E3 ubiquitin-protein ligase RING1-like"/>
    <property type="match status" value="1"/>
</dbReference>
<dbReference type="GO" id="GO:0016567">
    <property type="term" value="P:protein ubiquitination"/>
    <property type="evidence" value="ECO:0007669"/>
    <property type="project" value="TreeGrafter"/>
</dbReference>
<dbReference type="SMART" id="SM00184">
    <property type="entry name" value="RING"/>
    <property type="match status" value="1"/>
</dbReference>
<evidence type="ECO:0000256" key="3">
    <source>
        <dbReference type="ARBA" id="ARBA00022679"/>
    </source>
</evidence>
<reference evidence="11" key="1">
    <citation type="submission" date="2014-09" db="EMBL/GenBank/DDBJ databases">
        <authorList>
            <person name="Magalhaes I.L.F."/>
            <person name="Oliveira U."/>
            <person name="Santos F.R."/>
            <person name="Vidigal T.H.D.A."/>
            <person name="Brescovit A.D."/>
            <person name="Santos A.J."/>
        </authorList>
    </citation>
    <scope>NUCLEOTIDE SEQUENCE</scope>
    <source>
        <tissue evidence="11">Shoot tissue taken approximately 20 cm above the soil surface</tissue>
    </source>
</reference>
<feature type="compositionally biased region" description="Polar residues" evidence="9">
    <location>
        <begin position="300"/>
        <end position="310"/>
    </location>
</feature>
<dbReference type="PANTHER" id="PTHR15710">
    <property type="entry name" value="E3 UBIQUITIN-PROTEIN LIGASE PRAJA"/>
    <property type="match status" value="1"/>
</dbReference>
<keyword evidence="7" id="KW-0862">Zinc</keyword>
<organism evidence="11">
    <name type="scientific">Arundo donax</name>
    <name type="common">Giant reed</name>
    <name type="synonym">Donax arundinaceus</name>
    <dbReference type="NCBI Taxonomy" id="35708"/>
    <lineage>
        <taxon>Eukaryota</taxon>
        <taxon>Viridiplantae</taxon>
        <taxon>Streptophyta</taxon>
        <taxon>Embryophyta</taxon>
        <taxon>Tracheophyta</taxon>
        <taxon>Spermatophyta</taxon>
        <taxon>Magnoliopsida</taxon>
        <taxon>Liliopsida</taxon>
        <taxon>Poales</taxon>
        <taxon>Poaceae</taxon>
        <taxon>PACMAD clade</taxon>
        <taxon>Arundinoideae</taxon>
        <taxon>Arundineae</taxon>
        <taxon>Arundo</taxon>
    </lineage>
</organism>
<feature type="region of interest" description="Disordered" evidence="9">
    <location>
        <begin position="297"/>
        <end position="341"/>
    </location>
</feature>
<evidence type="ECO:0000256" key="4">
    <source>
        <dbReference type="ARBA" id="ARBA00022723"/>
    </source>
</evidence>
<keyword evidence="5 8" id="KW-0863">Zinc-finger</keyword>
<accession>A0A0A9DV19</accession>
<protein>
    <recommendedName>
        <fullName evidence="2">RING-type E3 ubiquitin transferase</fullName>
        <ecNumber evidence="2">2.3.2.27</ecNumber>
    </recommendedName>
</protein>
<dbReference type="Pfam" id="PF13639">
    <property type="entry name" value="zf-RING_2"/>
    <property type="match status" value="1"/>
</dbReference>
<dbReference type="InterPro" id="IPR013083">
    <property type="entry name" value="Znf_RING/FYVE/PHD"/>
</dbReference>
<dbReference type="Gene3D" id="3.30.40.10">
    <property type="entry name" value="Zinc/RING finger domain, C3HC4 (zinc finger)"/>
    <property type="match status" value="1"/>
</dbReference>
<evidence type="ECO:0000313" key="11">
    <source>
        <dbReference type="EMBL" id="JAD91611.1"/>
    </source>
</evidence>
<dbReference type="PANTHER" id="PTHR15710:SF208">
    <property type="entry name" value="E3 UBIQUITIN-PROTEIN LIGASE RING1-LIKE"/>
    <property type="match status" value="1"/>
</dbReference>
<evidence type="ECO:0000256" key="9">
    <source>
        <dbReference type="SAM" id="MobiDB-lite"/>
    </source>
</evidence>
<dbReference type="InterPro" id="IPR001841">
    <property type="entry name" value="Znf_RING"/>
</dbReference>
<dbReference type="InterPro" id="IPR039525">
    <property type="entry name" value="RNF126-like_zinc-ribbon"/>
</dbReference>
<name>A0A0A9DV19_ARUDO</name>
<evidence type="ECO:0000259" key="10">
    <source>
        <dbReference type="PROSITE" id="PS50089"/>
    </source>
</evidence>
<dbReference type="GO" id="GO:0005737">
    <property type="term" value="C:cytoplasm"/>
    <property type="evidence" value="ECO:0007669"/>
    <property type="project" value="TreeGrafter"/>
</dbReference>
<evidence type="ECO:0000256" key="2">
    <source>
        <dbReference type="ARBA" id="ARBA00012483"/>
    </source>
</evidence>
<dbReference type="EMBL" id="GBRH01206284">
    <property type="protein sequence ID" value="JAD91611.1"/>
    <property type="molecule type" value="Transcribed_RNA"/>
</dbReference>
<evidence type="ECO:0000256" key="6">
    <source>
        <dbReference type="ARBA" id="ARBA00022786"/>
    </source>
</evidence>
<evidence type="ECO:0000256" key="8">
    <source>
        <dbReference type="PROSITE-ProRule" id="PRU00175"/>
    </source>
</evidence>